<dbReference type="PANTHER" id="PTHR30213">
    <property type="entry name" value="INNER MEMBRANE PROTEIN YHJD"/>
    <property type="match status" value="1"/>
</dbReference>
<evidence type="ECO:0000256" key="1">
    <source>
        <dbReference type="ARBA" id="ARBA00004651"/>
    </source>
</evidence>
<gene>
    <name evidence="7" type="ORF">ENV54_10200</name>
</gene>
<dbReference type="Pfam" id="PF03631">
    <property type="entry name" value="Virul_fac_BrkB"/>
    <property type="match status" value="1"/>
</dbReference>
<dbReference type="AlphaFoldDB" id="A0A7C4EXP4"/>
<feature type="transmembrane region" description="Helical" evidence="6">
    <location>
        <begin position="63"/>
        <end position="87"/>
    </location>
</feature>
<comment type="caution">
    <text evidence="7">The sequence shown here is derived from an EMBL/GenBank/DDBJ whole genome shotgun (WGS) entry which is preliminary data.</text>
</comment>
<protein>
    <submittedName>
        <fullName evidence="7">YihY/virulence factor BrkB family protein</fullName>
    </submittedName>
</protein>
<feature type="transmembrane region" description="Helical" evidence="6">
    <location>
        <begin position="164"/>
        <end position="197"/>
    </location>
</feature>
<reference evidence="7" key="1">
    <citation type="journal article" date="2020" name="mSystems">
        <title>Genome- and Community-Level Interaction Insights into Carbon Utilization and Element Cycling Functions of Hydrothermarchaeota in Hydrothermal Sediment.</title>
        <authorList>
            <person name="Zhou Z."/>
            <person name="Liu Y."/>
            <person name="Xu W."/>
            <person name="Pan J."/>
            <person name="Luo Z.H."/>
            <person name="Li M."/>
        </authorList>
    </citation>
    <scope>NUCLEOTIDE SEQUENCE [LARGE SCALE GENOMIC DNA]</scope>
    <source>
        <strain evidence="7">SpSt-769</strain>
    </source>
</reference>
<feature type="transmembrane region" description="Helical" evidence="6">
    <location>
        <begin position="209"/>
        <end position="231"/>
    </location>
</feature>
<evidence type="ECO:0000313" key="7">
    <source>
        <dbReference type="EMBL" id="HGH61656.1"/>
    </source>
</evidence>
<keyword evidence="2" id="KW-1003">Cell membrane</keyword>
<keyword evidence="3 6" id="KW-0812">Transmembrane</keyword>
<feature type="transmembrane region" description="Helical" evidence="6">
    <location>
        <begin position="23"/>
        <end position="42"/>
    </location>
</feature>
<dbReference type="NCBIfam" id="TIGR00765">
    <property type="entry name" value="yihY_not_rbn"/>
    <property type="match status" value="1"/>
</dbReference>
<proteinExistence type="predicted"/>
<dbReference type="EMBL" id="DTGT01000329">
    <property type="protein sequence ID" value="HGH61656.1"/>
    <property type="molecule type" value="Genomic_DNA"/>
</dbReference>
<dbReference type="PANTHER" id="PTHR30213:SF1">
    <property type="entry name" value="INNER MEMBRANE PROTEIN YHJD"/>
    <property type="match status" value="1"/>
</dbReference>
<evidence type="ECO:0000256" key="6">
    <source>
        <dbReference type="SAM" id="Phobius"/>
    </source>
</evidence>
<feature type="transmembrane region" description="Helical" evidence="6">
    <location>
        <begin position="243"/>
        <end position="270"/>
    </location>
</feature>
<organism evidence="7">
    <name type="scientific">Desulfomonile tiedjei</name>
    <dbReference type="NCBI Taxonomy" id="2358"/>
    <lineage>
        <taxon>Bacteria</taxon>
        <taxon>Pseudomonadati</taxon>
        <taxon>Thermodesulfobacteriota</taxon>
        <taxon>Desulfomonilia</taxon>
        <taxon>Desulfomonilales</taxon>
        <taxon>Desulfomonilaceae</taxon>
        <taxon>Desulfomonile</taxon>
    </lineage>
</organism>
<dbReference type="PIRSF" id="PIRSF035875">
    <property type="entry name" value="RNase_BN"/>
    <property type="match status" value="1"/>
</dbReference>
<dbReference type="InterPro" id="IPR017039">
    <property type="entry name" value="Virul_fac_BrkB"/>
</dbReference>
<keyword evidence="4 6" id="KW-1133">Transmembrane helix</keyword>
<evidence type="ECO:0000256" key="2">
    <source>
        <dbReference type="ARBA" id="ARBA00022475"/>
    </source>
</evidence>
<evidence type="ECO:0000256" key="4">
    <source>
        <dbReference type="ARBA" id="ARBA00022989"/>
    </source>
</evidence>
<sequence length="324" mass="34601">MLFQDDFYGGSMVGEMPISKERLPMANVSIGSVMFSIIIRIWQLLRDSINCWVEDHAPRMAAALAFYTIFSAGPALLIGLSVAEAFLGKAAESELSHGLKEFIGPVDPAVVMGLLEGAKGKIAGKGLPLFGILAAIATAMAAFSELQSSLGAVWRHRPDRGRGVFHFLYTRVISFVLVAAIGLLIIISAVTGALVAAVNSLIVDMLPTFYSPLELVNTLVSLAMLPSLLFLSYKFMPPVRVPFLAALSGAVFAWLLLLAGKWAVGLYLALTGVRSVYGAAGSLVVLMIWVYYSAQIFFLGAEFTKVFSGIPLGEKGGDLRASCS</sequence>
<feature type="transmembrane region" description="Helical" evidence="6">
    <location>
        <begin position="276"/>
        <end position="299"/>
    </location>
</feature>
<feature type="transmembrane region" description="Helical" evidence="6">
    <location>
        <begin position="122"/>
        <end position="143"/>
    </location>
</feature>
<comment type="subcellular location">
    <subcellularLocation>
        <location evidence="1">Cell membrane</location>
        <topology evidence="1">Multi-pass membrane protein</topology>
    </subcellularLocation>
</comment>
<dbReference type="GO" id="GO:0005886">
    <property type="term" value="C:plasma membrane"/>
    <property type="evidence" value="ECO:0007669"/>
    <property type="project" value="UniProtKB-SubCell"/>
</dbReference>
<accession>A0A7C4EXP4</accession>
<evidence type="ECO:0000256" key="5">
    <source>
        <dbReference type="ARBA" id="ARBA00023136"/>
    </source>
</evidence>
<keyword evidence="5 6" id="KW-0472">Membrane</keyword>
<evidence type="ECO:0000256" key="3">
    <source>
        <dbReference type="ARBA" id="ARBA00022692"/>
    </source>
</evidence>
<name>A0A7C4EXP4_9BACT</name>